<organism evidence="1 2">
    <name type="scientific">Candidatus Thermodesulfobacterium syntrophicum</name>
    <dbReference type="NCBI Taxonomy" id="3060442"/>
    <lineage>
        <taxon>Bacteria</taxon>
        <taxon>Pseudomonadati</taxon>
        <taxon>Thermodesulfobacteriota</taxon>
        <taxon>Thermodesulfobacteria</taxon>
        <taxon>Thermodesulfobacteriales</taxon>
        <taxon>Thermodesulfobacteriaceae</taxon>
        <taxon>Thermodesulfobacterium</taxon>
    </lineage>
</organism>
<dbReference type="EMBL" id="JAPHEG010000002">
    <property type="protein sequence ID" value="MDF2953423.1"/>
    <property type="molecule type" value="Genomic_DNA"/>
</dbReference>
<protein>
    <submittedName>
        <fullName evidence="1">DUF1284 domain protein</fullName>
    </submittedName>
</protein>
<evidence type="ECO:0000313" key="2">
    <source>
        <dbReference type="Proteomes" id="UP001144110"/>
    </source>
</evidence>
<proteinExistence type="predicted"/>
<dbReference type="Proteomes" id="UP001144110">
    <property type="component" value="Unassembled WGS sequence"/>
</dbReference>
<comment type="caution">
    <text evidence="1">The sequence shown here is derived from an EMBL/GenBank/DDBJ whole genome shotgun (WGS) entry which is preliminary data.</text>
</comment>
<dbReference type="AlphaFoldDB" id="A0AAE3P3T6"/>
<reference evidence="1" key="1">
    <citation type="submission" date="2022-11" db="EMBL/GenBank/DDBJ databases">
        <title>Candidatus Alkanophaga archaea from heated hydrothermal vent sediment oxidize petroleum alkanes.</title>
        <authorList>
            <person name="Zehnle H."/>
            <person name="Laso-Perez R."/>
            <person name="Lipp J."/>
            <person name="Teske A."/>
            <person name="Wegener G."/>
        </authorList>
    </citation>
    <scope>NUCLEOTIDE SEQUENCE</scope>
    <source>
        <strain evidence="1">MCA70</strain>
    </source>
</reference>
<name>A0AAE3P3T6_9BACT</name>
<dbReference type="Pfam" id="PF06935">
    <property type="entry name" value="DUF1284"/>
    <property type="match status" value="1"/>
</dbReference>
<gene>
    <name evidence="1" type="ORF">OD816_000668</name>
</gene>
<accession>A0AAE3P3T6</accession>
<sequence length="119" mass="14169">MLRIRGHHLLCLQFFEGKGYSERFVNNMKNVVKRLRRGERIKIVRGKDDICSFCPHLNNGECTLDEKVYQKDKSVLKLFHLNFGDIVSWDRVVDIFKSLLKEDFLNICKNCFWKDICLK</sequence>
<dbReference type="InterPro" id="IPR009702">
    <property type="entry name" value="DUF1284"/>
</dbReference>
<evidence type="ECO:0000313" key="1">
    <source>
        <dbReference type="EMBL" id="MDF2953423.1"/>
    </source>
</evidence>